<dbReference type="Proteomes" id="UP000183508">
    <property type="component" value="Unassembled WGS sequence"/>
</dbReference>
<feature type="transmembrane region" description="Helical" evidence="8">
    <location>
        <begin position="39"/>
        <end position="61"/>
    </location>
</feature>
<dbReference type="Pfam" id="PF03845">
    <property type="entry name" value="Spore_permease"/>
    <property type="match status" value="1"/>
</dbReference>
<gene>
    <name evidence="9" type="ORF">SAMN05421543_1116</name>
</gene>
<dbReference type="AlphaFoldDB" id="A0A1I7JNH8"/>
<proteinExistence type="inferred from homology"/>
<dbReference type="PANTHER" id="PTHR34975:SF2">
    <property type="entry name" value="SPORE GERMINATION PROTEIN A2"/>
    <property type="match status" value="1"/>
</dbReference>
<reference evidence="10" key="1">
    <citation type="submission" date="2016-10" db="EMBL/GenBank/DDBJ databases">
        <authorList>
            <person name="Varghese N."/>
        </authorList>
    </citation>
    <scope>NUCLEOTIDE SEQUENCE [LARGE SCALE GENOMIC DNA]</scope>
    <source>
        <strain evidence="10">DSM 17980</strain>
    </source>
</reference>
<dbReference type="GO" id="GO:0009847">
    <property type="term" value="P:spore germination"/>
    <property type="evidence" value="ECO:0007669"/>
    <property type="project" value="InterPro"/>
</dbReference>
<evidence type="ECO:0000256" key="7">
    <source>
        <dbReference type="ARBA" id="ARBA00023136"/>
    </source>
</evidence>
<dbReference type="PANTHER" id="PTHR34975">
    <property type="entry name" value="SPORE GERMINATION PROTEIN A2"/>
    <property type="match status" value="1"/>
</dbReference>
<name>A0A1I7JNH8_9BACL</name>
<feature type="transmembrane region" description="Helical" evidence="8">
    <location>
        <begin position="304"/>
        <end position="324"/>
    </location>
</feature>
<feature type="transmembrane region" description="Helical" evidence="8">
    <location>
        <begin position="7"/>
        <end position="27"/>
    </location>
</feature>
<evidence type="ECO:0000256" key="3">
    <source>
        <dbReference type="ARBA" id="ARBA00022448"/>
    </source>
</evidence>
<organism evidence="9 10">
    <name type="scientific">Alicyclobacillus macrosporangiidus</name>
    <dbReference type="NCBI Taxonomy" id="392015"/>
    <lineage>
        <taxon>Bacteria</taxon>
        <taxon>Bacillati</taxon>
        <taxon>Bacillota</taxon>
        <taxon>Bacilli</taxon>
        <taxon>Bacillales</taxon>
        <taxon>Alicyclobacillaceae</taxon>
        <taxon>Alicyclobacillus</taxon>
    </lineage>
</organism>
<keyword evidence="5 8" id="KW-0812">Transmembrane</keyword>
<evidence type="ECO:0000256" key="8">
    <source>
        <dbReference type="SAM" id="Phobius"/>
    </source>
</evidence>
<keyword evidence="10" id="KW-1185">Reference proteome</keyword>
<dbReference type="STRING" id="392015.SAMN05421543_1116"/>
<keyword evidence="3" id="KW-0813">Transport</keyword>
<comment type="similarity">
    <text evidence="2">Belongs to the amino acid-polyamine-organocation (APC) superfamily. Spore germination protein (SGP) (TC 2.A.3.9) family.</text>
</comment>
<keyword evidence="6 8" id="KW-1133">Transmembrane helix</keyword>
<evidence type="ECO:0000313" key="10">
    <source>
        <dbReference type="Proteomes" id="UP000183508"/>
    </source>
</evidence>
<feature type="transmembrane region" description="Helical" evidence="8">
    <location>
        <begin position="268"/>
        <end position="292"/>
    </location>
</feature>
<dbReference type="RefSeq" id="WP_074952666.1">
    <property type="nucleotide sequence ID" value="NZ_FPBV01000011.1"/>
</dbReference>
<feature type="transmembrane region" description="Helical" evidence="8">
    <location>
        <begin position="119"/>
        <end position="136"/>
    </location>
</feature>
<dbReference type="EMBL" id="FPBV01000011">
    <property type="protein sequence ID" value="SFU86742.1"/>
    <property type="molecule type" value="Genomic_DNA"/>
</dbReference>
<protein>
    <submittedName>
        <fullName evidence="9">Spore germination protein</fullName>
    </submittedName>
</protein>
<feature type="transmembrane region" description="Helical" evidence="8">
    <location>
        <begin position="86"/>
        <end position="107"/>
    </location>
</feature>
<evidence type="ECO:0000256" key="5">
    <source>
        <dbReference type="ARBA" id="ARBA00022692"/>
    </source>
</evidence>
<accession>A0A1I7JNH8</accession>
<dbReference type="OrthoDB" id="2375329at2"/>
<keyword evidence="7 8" id="KW-0472">Membrane</keyword>
<evidence type="ECO:0000256" key="4">
    <source>
        <dbReference type="ARBA" id="ARBA00022544"/>
    </source>
</evidence>
<evidence type="ECO:0000256" key="2">
    <source>
        <dbReference type="ARBA" id="ARBA00007998"/>
    </source>
</evidence>
<feature type="transmembrane region" description="Helical" evidence="8">
    <location>
        <begin position="330"/>
        <end position="352"/>
    </location>
</feature>
<feature type="transmembrane region" description="Helical" evidence="8">
    <location>
        <begin position="148"/>
        <end position="171"/>
    </location>
</feature>
<feature type="transmembrane region" description="Helical" evidence="8">
    <location>
        <begin position="220"/>
        <end position="242"/>
    </location>
</feature>
<keyword evidence="4" id="KW-0309">Germination</keyword>
<sequence>MLKQRNANAVAVLTFELIIGSGMFEWIPAWLGRARTAVWIPLMVYVAVAVALSQIMVYLVCQGRVRRAQAVTVFDALLPQQRVAEALNVLMLLVFLVNAAMVLRMAIHLIKYVALPDTPVLVLVVLGMLIPLQLFFGGFDALLRYELALFWPTVIIGVLMLLLCLEVSDVANLLPLWPISWRAVACTLPEILYLLPGFLLAAVYLPVFHAAGVEAQPMRGMVLGGVLAAVALQLLNVAVVVVDFGPFEGAALNWPIVEAVRMQHGGRWAVLFLLPVLSAVSSAVNLYLYAGYRIAVFHTRARRIWVIGPLMAAVIALSVIPESFEQVSRYYAPVVEGMGGVLLGIVIGLWMWTVWKGGVHAG</sequence>
<evidence type="ECO:0000256" key="1">
    <source>
        <dbReference type="ARBA" id="ARBA00004141"/>
    </source>
</evidence>
<feature type="transmembrane region" description="Helical" evidence="8">
    <location>
        <begin position="191"/>
        <end position="208"/>
    </location>
</feature>
<comment type="subcellular location">
    <subcellularLocation>
        <location evidence="1">Membrane</location>
        <topology evidence="1">Multi-pass membrane protein</topology>
    </subcellularLocation>
</comment>
<evidence type="ECO:0000256" key="6">
    <source>
        <dbReference type="ARBA" id="ARBA00022989"/>
    </source>
</evidence>
<dbReference type="GO" id="GO:0016020">
    <property type="term" value="C:membrane"/>
    <property type="evidence" value="ECO:0007669"/>
    <property type="project" value="UniProtKB-SubCell"/>
</dbReference>
<evidence type="ECO:0000313" key="9">
    <source>
        <dbReference type="EMBL" id="SFU86742.1"/>
    </source>
</evidence>
<dbReference type="InterPro" id="IPR004761">
    <property type="entry name" value="Spore_GerAB"/>
</dbReference>